<protein>
    <recommendedName>
        <fullName evidence="1">WDR11 TPR domain-containing protein</fullName>
    </recommendedName>
</protein>
<proteinExistence type="evidence at transcript level"/>
<name>B4FGI5_MAIZE</name>
<dbReference type="ExpressionAtlas" id="B4FGI5">
    <property type="expression patterns" value="baseline and differential"/>
</dbReference>
<dbReference type="EMBL" id="BT036223">
    <property type="protein sequence ID" value="ACF81228.1"/>
    <property type="molecule type" value="mRNA"/>
</dbReference>
<organism evidence="2">
    <name type="scientific">Zea mays</name>
    <name type="common">Maize</name>
    <dbReference type="NCBI Taxonomy" id="4577"/>
    <lineage>
        <taxon>Eukaryota</taxon>
        <taxon>Viridiplantae</taxon>
        <taxon>Streptophyta</taxon>
        <taxon>Embryophyta</taxon>
        <taxon>Tracheophyta</taxon>
        <taxon>Spermatophyta</taxon>
        <taxon>Magnoliopsida</taxon>
        <taxon>Liliopsida</taxon>
        <taxon>Poales</taxon>
        <taxon>Poaceae</taxon>
        <taxon>PACMAD clade</taxon>
        <taxon>Panicoideae</taxon>
        <taxon>Andropogonodae</taxon>
        <taxon>Andropogoneae</taxon>
        <taxon>Tripsacinae</taxon>
        <taxon>Zea</taxon>
    </lineage>
</organism>
<dbReference type="AlphaFoldDB" id="B4FGI5"/>
<reference evidence="2" key="1">
    <citation type="journal article" date="2009" name="PLoS Genet.">
        <title>Sequencing, mapping, and analysis of 27,455 maize full-length cDNAs.</title>
        <authorList>
            <person name="Soderlund C."/>
            <person name="Descour A."/>
            <person name="Kudrna D."/>
            <person name="Bomhoff M."/>
            <person name="Boyd L."/>
            <person name="Currie J."/>
            <person name="Angelova A."/>
            <person name="Collura K."/>
            <person name="Wissotski M."/>
            <person name="Ashley E."/>
            <person name="Morrow D."/>
            <person name="Fernandes J."/>
            <person name="Walbot V."/>
            <person name="Yu Y."/>
        </authorList>
    </citation>
    <scope>NUCLEOTIDE SEQUENCE</scope>
    <source>
        <strain evidence="2">B73</strain>
    </source>
</reference>
<dbReference type="PANTHER" id="PTHR14593">
    <property type="entry name" value="WD REPEAT-CONTAINING PROTEIN 11"/>
    <property type="match status" value="1"/>
</dbReference>
<dbReference type="InterPro" id="IPR039694">
    <property type="entry name" value="WDR11"/>
</dbReference>
<dbReference type="PANTHER" id="PTHR14593:SF5">
    <property type="entry name" value="WD REPEAT-CONTAINING PROTEIN 11"/>
    <property type="match status" value="1"/>
</dbReference>
<dbReference type="InterPro" id="IPR057854">
    <property type="entry name" value="TPR_WDR11"/>
</dbReference>
<sequence length="260" mass="28673">MAFNQEQLWFNASERIPWHDKLDGEDALQKHVHELVSLGNLEAAVSLLLSTPPEGSNFYPNALRAVVLSSAVSQSLHELAVKVVAANMVRTDKSLSGTHLLCAVGRYQEACSQLQDAGCWNDAATLAASHLHGSDYARVLQRWADYVLRGEHNMWRALILYVAAGALPEALDTLRKSQRPDTAAMFLLACHETYSQALSESEPEDDTSVLALTPTPEQTEKLRFPSKNVADEDLIAVSEVFGQYQQKLVHLCMDAEPTSD</sequence>
<accession>B4FGI5</accession>
<evidence type="ECO:0000259" key="1">
    <source>
        <dbReference type="Pfam" id="PF23753"/>
    </source>
</evidence>
<dbReference type="Pfam" id="PF23753">
    <property type="entry name" value="TPR_WDR11"/>
    <property type="match status" value="1"/>
</dbReference>
<feature type="domain" description="WDR11 TPR" evidence="1">
    <location>
        <begin position="1"/>
        <end position="252"/>
    </location>
</feature>
<evidence type="ECO:0000313" key="2">
    <source>
        <dbReference type="EMBL" id="ACF81228.1"/>
    </source>
</evidence>